<reference evidence="2 3" key="1">
    <citation type="journal article" date="2014" name="PLoS ONE">
        <title>Grimontia indica AK16(T), sp. nov., Isolated from a Seawater Sample Reports the Presence of Pathogenic Genes Similar to Vibrio Genus.</title>
        <authorList>
            <person name="Singh A."/>
            <person name="Vaidya B."/>
            <person name="Khatri I."/>
            <person name="Srinivas T.N."/>
            <person name="Subramanian S."/>
            <person name="Korpole S."/>
            <person name="Pinnaka A.K."/>
        </authorList>
    </citation>
    <scope>NUCLEOTIDE SEQUENCE [LARGE SCALE GENOMIC DNA]</scope>
    <source>
        <strain evidence="2 3">AK16</strain>
    </source>
</reference>
<keyword evidence="1" id="KW-0732">Signal</keyword>
<dbReference type="eggNOG" id="ENOG5033F1A">
    <property type="taxonomic scope" value="Bacteria"/>
</dbReference>
<evidence type="ECO:0008006" key="4">
    <source>
        <dbReference type="Google" id="ProtNLM"/>
    </source>
</evidence>
<evidence type="ECO:0000313" key="3">
    <source>
        <dbReference type="Proteomes" id="UP000011223"/>
    </source>
</evidence>
<dbReference type="EMBL" id="ANFM02000024">
    <property type="protein sequence ID" value="EOD79165.1"/>
    <property type="molecule type" value="Genomic_DNA"/>
</dbReference>
<proteinExistence type="predicted"/>
<accession>R1IV27</accession>
<gene>
    <name evidence="2" type="ORF">D515_02082</name>
</gene>
<keyword evidence="3" id="KW-1185">Reference proteome</keyword>
<dbReference type="AlphaFoldDB" id="R1IV27"/>
<protein>
    <recommendedName>
        <fullName evidence="4">DUF2380 domain-containing protein</fullName>
    </recommendedName>
</protein>
<dbReference type="InterPro" id="IPR021698">
    <property type="entry name" value="DUF3280"/>
</dbReference>
<feature type="chain" id="PRO_5004350915" description="DUF2380 domain-containing protein" evidence="1">
    <location>
        <begin position="31"/>
        <end position="182"/>
    </location>
</feature>
<name>R1IV27_9GAMM</name>
<sequence>MINPYTGSLAARFFRILSVTALLFSASLCASDRLAVLDFELSDLTQVDDNSKEVERTASLAPMLRDALANTHGYTSVAIPSETYKKTNQGFGYLFDHADATAQLGQAIEADWVVISRLHKPSFLFSYLISQIVNVKTGLAYPELIVEIKGQQEEMNRRGIDKMAGKIARQIGAMSKSTADKD</sequence>
<comment type="caution">
    <text evidence="2">The sequence shown here is derived from an EMBL/GenBank/DDBJ whole genome shotgun (WGS) entry which is preliminary data.</text>
</comment>
<dbReference type="Proteomes" id="UP000011223">
    <property type="component" value="Unassembled WGS sequence"/>
</dbReference>
<organism evidence="2 3">
    <name type="scientific">Grimontia indica</name>
    <dbReference type="NCBI Taxonomy" id="1056512"/>
    <lineage>
        <taxon>Bacteria</taxon>
        <taxon>Pseudomonadati</taxon>
        <taxon>Pseudomonadota</taxon>
        <taxon>Gammaproteobacteria</taxon>
        <taxon>Vibrionales</taxon>
        <taxon>Vibrionaceae</taxon>
        <taxon>Grimontia</taxon>
    </lineage>
</organism>
<feature type="signal peptide" evidence="1">
    <location>
        <begin position="1"/>
        <end position="30"/>
    </location>
</feature>
<evidence type="ECO:0000313" key="2">
    <source>
        <dbReference type="EMBL" id="EOD79165.1"/>
    </source>
</evidence>
<evidence type="ECO:0000256" key="1">
    <source>
        <dbReference type="SAM" id="SignalP"/>
    </source>
</evidence>
<dbReference type="Pfam" id="PF11684">
    <property type="entry name" value="DUF3280"/>
    <property type="match status" value="1"/>
</dbReference>